<gene>
    <name evidence="1" type="ORF">DB31_4989</name>
</gene>
<dbReference type="AlphaFoldDB" id="A0A085WQI4"/>
<sequence length="44" mass="4527">MIDEGGLAMVNVGDDGDVTDIFASNHTDKDSKLKGRAFSGTGSP</sequence>
<protein>
    <submittedName>
        <fullName evidence="1">Uncharacterized protein</fullName>
    </submittedName>
</protein>
<dbReference type="EMBL" id="JMCB01000003">
    <property type="protein sequence ID" value="KFE69947.1"/>
    <property type="molecule type" value="Genomic_DNA"/>
</dbReference>
<evidence type="ECO:0000313" key="2">
    <source>
        <dbReference type="Proteomes" id="UP000028725"/>
    </source>
</evidence>
<reference evidence="1 2" key="1">
    <citation type="submission" date="2014-04" db="EMBL/GenBank/DDBJ databases">
        <title>Genome assembly of Hyalangium minutum DSM 14724.</title>
        <authorList>
            <person name="Sharma G."/>
            <person name="Subramanian S."/>
        </authorList>
    </citation>
    <scope>NUCLEOTIDE SEQUENCE [LARGE SCALE GENOMIC DNA]</scope>
    <source>
        <strain evidence="1 2">DSM 14724</strain>
    </source>
</reference>
<proteinExistence type="predicted"/>
<keyword evidence="2" id="KW-1185">Reference proteome</keyword>
<accession>A0A085WQI4</accession>
<organism evidence="1 2">
    <name type="scientific">Hyalangium minutum</name>
    <dbReference type="NCBI Taxonomy" id="394096"/>
    <lineage>
        <taxon>Bacteria</taxon>
        <taxon>Pseudomonadati</taxon>
        <taxon>Myxococcota</taxon>
        <taxon>Myxococcia</taxon>
        <taxon>Myxococcales</taxon>
        <taxon>Cystobacterineae</taxon>
        <taxon>Archangiaceae</taxon>
        <taxon>Hyalangium</taxon>
    </lineage>
</organism>
<comment type="caution">
    <text evidence="1">The sequence shown here is derived from an EMBL/GenBank/DDBJ whole genome shotgun (WGS) entry which is preliminary data.</text>
</comment>
<name>A0A085WQI4_9BACT</name>
<dbReference type="Proteomes" id="UP000028725">
    <property type="component" value="Unassembled WGS sequence"/>
</dbReference>
<evidence type="ECO:0000313" key="1">
    <source>
        <dbReference type="EMBL" id="KFE69947.1"/>
    </source>
</evidence>